<proteinExistence type="predicted"/>
<gene>
    <name evidence="9" type="ORF">ASZ78_009950</name>
</gene>
<keyword evidence="5" id="KW-0206">Cytoskeleton</keyword>
<dbReference type="OrthoDB" id="8185227at2759"/>
<evidence type="ECO:0000256" key="6">
    <source>
        <dbReference type="ARBA" id="ARBA00023273"/>
    </source>
</evidence>
<evidence type="ECO:0000256" key="4">
    <source>
        <dbReference type="ARBA" id="ARBA00023069"/>
    </source>
</evidence>
<dbReference type="PANTHER" id="PTHR31180:SF2">
    <property type="entry name" value="CILIA- AND FLAGELLA-ASSOCIATED PROTEIN 107"/>
    <property type="match status" value="1"/>
</dbReference>
<comment type="caution">
    <text evidence="9">The sequence shown here is derived from an EMBL/GenBank/DDBJ whole genome shotgun (WGS) entry which is preliminary data.</text>
</comment>
<evidence type="ECO:0000313" key="10">
    <source>
        <dbReference type="Proteomes" id="UP000198323"/>
    </source>
</evidence>
<dbReference type="EMBL" id="MCFN01000122">
    <property type="protein sequence ID" value="OXB64367.1"/>
    <property type="molecule type" value="Genomic_DNA"/>
</dbReference>
<dbReference type="STRING" id="9009.A0A226NA48"/>
<dbReference type="PANTHER" id="PTHR31180">
    <property type="entry name" value="CILIA- AND FLAGELLA-ASSOCIATED PROTEIN 107-RELATED"/>
    <property type="match status" value="1"/>
</dbReference>
<sequence>MVLWAEQFHTQPIFPNTLSGETEPFSALILAPSHTAGGTVTQETEQFELVGQRKTTAPKKGGEDWWKVQPKYSPKVLIGNWLEERKGFVKPCRKPGCSIYSTDFTHFPDHKPERTLRTVMMKKYEDQNFNSIIHNAQSFLLSEPPTNSGLLEHLKQKWHRKEAGAMSSVYTVSYKKPPTSAFASCQFRRAAQLHGLSSRRGHLPRVSRILDCEGGQKYLQALGQLVRDRKARAAPM</sequence>
<comment type="subunit">
    <text evidence="8">Microtubule inner protein component of sperm flagellar doublet microtubules.</text>
</comment>
<organism evidence="9 10">
    <name type="scientific">Callipepla squamata</name>
    <name type="common">Scaled quail</name>
    <dbReference type="NCBI Taxonomy" id="9009"/>
    <lineage>
        <taxon>Eukaryota</taxon>
        <taxon>Metazoa</taxon>
        <taxon>Chordata</taxon>
        <taxon>Craniata</taxon>
        <taxon>Vertebrata</taxon>
        <taxon>Euteleostomi</taxon>
        <taxon>Archelosauria</taxon>
        <taxon>Archosauria</taxon>
        <taxon>Dinosauria</taxon>
        <taxon>Saurischia</taxon>
        <taxon>Theropoda</taxon>
        <taxon>Coelurosauria</taxon>
        <taxon>Aves</taxon>
        <taxon>Neognathae</taxon>
        <taxon>Galloanserae</taxon>
        <taxon>Galliformes</taxon>
        <taxon>Odontophoridae</taxon>
        <taxon>Callipepla</taxon>
    </lineage>
</organism>
<dbReference type="GO" id="GO:0005879">
    <property type="term" value="C:axonemal microtubule"/>
    <property type="evidence" value="ECO:0007669"/>
    <property type="project" value="TreeGrafter"/>
</dbReference>
<keyword evidence="2" id="KW-0963">Cytoplasm</keyword>
<protein>
    <submittedName>
        <fullName evidence="9">Uncharacterized protein</fullName>
    </submittedName>
</protein>
<evidence type="ECO:0000313" key="9">
    <source>
        <dbReference type="EMBL" id="OXB64367.1"/>
    </source>
</evidence>
<keyword evidence="10" id="KW-1185">Reference proteome</keyword>
<comment type="function">
    <text evidence="7">Microtubule inner protein (MIP) part of the dynein-decorated doublet microtubules (DMTs) in cilia axoneme, which is required for motile cilia beating.</text>
</comment>
<evidence type="ECO:0000256" key="3">
    <source>
        <dbReference type="ARBA" id="ARBA00022846"/>
    </source>
</evidence>
<dbReference type="Proteomes" id="UP000198323">
    <property type="component" value="Unassembled WGS sequence"/>
</dbReference>
<keyword evidence="4" id="KW-0969">Cilium</keyword>
<evidence type="ECO:0000256" key="5">
    <source>
        <dbReference type="ARBA" id="ARBA00023212"/>
    </source>
</evidence>
<dbReference type="Pfam" id="PF22595">
    <property type="entry name" value="CFAP107"/>
    <property type="match status" value="2"/>
</dbReference>
<evidence type="ECO:0000256" key="1">
    <source>
        <dbReference type="ARBA" id="ARBA00004611"/>
    </source>
</evidence>
<dbReference type="InterPro" id="IPR054709">
    <property type="entry name" value="CFAP107"/>
</dbReference>
<evidence type="ECO:0000256" key="7">
    <source>
        <dbReference type="ARBA" id="ARBA00035003"/>
    </source>
</evidence>
<dbReference type="InterPro" id="IPR037662">
    <property type="entry name" value="CFAP68/107"/>
</dbReference>
<evidence type="ECO:0000256" key="2">
    <source>
        <dbReference type="ARBA" id="ARBA00022490"/>
    </source>
</evidence>
<keyword evidence="3" id="KW-0282">Flagellum</keyword>
<evidence type="ECO:0000256" key="8">
    <source>
        <dbReference type="ARBA" id="ARBA00046435"/>
    </source>
</evidence>
<comment type="subcellular location">
    <subcellularLocation>
        <location evidence="1">Cytoplasm</location>
        <location evidence="1">Cytoskeleton</location>
        <location evidence="1">Flagellum axoneme</location>
    </subcellularLocation>
</comment>
<dbReference type="AlphaFoldDB" id="A0A226NA48"/>
<name>A0A226NA48_CALSU</name>
<keyword evidence="6" id="KW-0966">Cell projection</keyword>
<accession>A0A226NA48</accession>
<dbReference type="GO" id="GO:0030317">
    <property type="term" value="P:flagellated sperm motility"/>
    <property type="evidence" value="ECO:0007669"/>
    <property type="project" value="InterPro"/>
</dbReference>
<reference evidence="9 10" key="1">
    <citation type="submission" date="2016-07" db="EMBL/GenBank/DDBJ databases">
        <title>Disparate Historic Effective Population Sizes Predicted by Modern Levels of Genome Diversity for the Scaled Quail (Callipepla squamata) and the Northern Bobwhite (Colinus virginianus): Inferences from First and Second Generation Draft Genome Assemblies for Sympatric New World Quail.</title>
        <authorList>
            <person name="Oldeschulte D.L."/>
            <person name="Halley Y.A."/>
            <person name="Bhattarai E.K."/>
            <person name="Brashear W.A."/>
            <person name="Hill J."/>
            <person name="Metz R.P."/>
            <person name="Johnson C.D."/>
            <person name="Rollins D."/>
            <person name="Peterson M.J."/>
            <person name="Bickhart D.M."/>
            <person name="Decker J.E."/>
            <person name="Seabury C.M."/>
        </authorList>
    </citation>
    <scope>NUCLEOTIDE SEQUENCE [LARGE SCALE GENOMIC DNA]</scope>
    <source>
        <strain evidence="9 10">Texas</strain>
        <tissue evidence="9">Leg muscle</tissue>
    </source>
</reference>